<evidence type="ECO:0000259" key="10">
    <source>
        <dbReference type="SMART" id="SM00382"/>
    </source>
</evidence>
<dbReference type="AlphaFoldDB" id="A0A1F5BV02"/>
<dbReference type="InterPro" id="IPR003593">
    <property type="entry name" value="AAA+_ATPase"/>
</dbReference>
<evidence type="ECO:0000313" key="12">
    <source>
        <dbReference type="Proteomes" id="UP000176650"/>
    </source>
</evidence>
<proteinExistence type="predicted"/>
<keyword evidence="1" id="KW-0547">Nucleotide-binding</keyword>
<keyword evidence="4" id="KW-0347">Helicase</keyword>
<dbReference type="SMART" id="SM00382">
    <property type="entry name" value="AAA"/>
    <property type="match status" value="1"/>
</dbReference>
<organism evidence="11 12">
    <name type="scientific">Candidatus Azambacteria bacterium RIFCSPLOWO2_01_FULL_46_25</name>
    <dbReference type="NCBI Taxonomy" id="1797298"/>
    <lineage>
        <taxon>Bacteria</taxon>
        <taxon>Candidatus Azamiibacteriota</taxon>
    </lineage>
</organism>
<name>A0A1F5BV02_9BACT</name>
<dbReference type="GO" id="GO:0006281">
    <property type="term" value="P:DNA repair"/>
    <property type="evidence" value="ECO:0007669"/>
    <property type="project" value="InterPro"/>
</dbReference>
<dbReference type="GO" id="GO:0003678">
    <property type="term" value="F:DNA helicase activity"/>
    <property type="evidence" value="ECO:0007669"/>
    <property type="project" value="InterPro"/>
</dbReference>
<dbReference type="InterPro" id="IPR027417">
    <property type="entry name" value="P-loop_NTPase"/>
</dbReference>
<keyword evidence="7" id="KW-0234">DNA repair</keyword>
<dbReference type="Proteomes" id="UP000176650">
    <property type="component" value="Unassembled WGS sequence"/>
</dbReference>
<dbReference type="EMBL" id="MEYS01000001">
    <property type="protein sequence ID" value="OGD34443.1"/>
    <property type="molecule type" value="Genomic_DNA"/>
</dbReference>
<reference evidence="11 12" key="1">
    <citation type="journal article" date="2016" name="Nat. Commun.">
        <title>Thousands of microbial genomes shed light on interconnected biogeochemical processes in an aquifer system.</title>
        <authorList>
            <person name="Anantharaman K."/>
            <person name="Brown C.T."/>
            <person name="Hug L.A."/>
            <person name="Sharon I."/>
            <person name="Castelle C.J."/>
            <person name="Probst A.J."/>
            <person name="Thomas B.C."/>
            <person name="Singh A."/>
            <person name="Wilkins M.J."/>
            <person name="Karaoz U."/>
            <person name="Brodie E.L."/>
            <person name="Williams K.H."/>
            <person name="Hubbard S.S."/>
            <person name="Banfield J.F."/>
        </authorList>
    </citation>
    <scope>NUCLEOTIDE SEQUENCE [LARGE SCALE GENOMIC DNA]</scope>
</reference>
<dbReference type="SUPFAM" id="SSF52540">
    <property type="entry name" value="P-loop containing nucleoside triphosphate hydrolases"/>
    <property type="match status" value="2"/>
</dbReference>
<dbReference type="GO" id="GO:0000723">
    <property type="term" value="P:telomere maintenance"/>
    <property type="evidence" value="ECO:0007669"/>
    <property type="project" value="InterPro"/>
</dbReference>
<evidence type="ECO:0000256" key="2">
    <source>
        <dbReference type="ARBA" id="ARBA00022763"/>
    </source>
</evidence>
<evidence type="ECO:0000256" key="4">
    <source>
        <dbReference type="ARBA" id="ARBA00022806"/>
    </source>
</evidence>
<dbReference type="InterPro" id="IPR010285">
    <property type="entry name" value="DNA_helicase_pif1-like_DEAD"/>
</dbReference>
<accession>A0A1F5BV02</accession>
<evidence type="ECO:0000256" key="6">
    <source>
        <dbReference type="ARBA" id="ARBA00023125"/>
    </source>
</evidence>
<evidence type="ECO:0000256" key="8">
    <source>
        <dbReference type="ARBA" id="ARBA00023235"/>
    </source>
</evidence>
<dbReference type="Gene3D" id="2.30.30.940">
    <property type="match status" value="1"/>
</dbReference>
<dbReference type="STRING" id="1797298.A2988_02880"/>
<evidence type="ECO:0000256" key="3">
    <source>
        <dbReference type="ARBA" id="ARBA00022801"/>
    </source>
</evidence>
<evidence type="ECO:0000256" key="7">
    <source>
        <dbReference type="ARBA" id="ARBA00023204"/>
    </source>
</evidence>
<feature type="region of interest" description="Disordered" evidence="9">
    <location>
        <begin position="456"/>
        <end position="476"/>
    </location>
</feature>
<dbReference type="InterPro" id="IPR051055">
    <property type="entry name" value="PIF1_helicase"/>
</dbReference>
<dbReference type="InterPro" id="IPR049163">
    <property type="entry name" value="Pif1-like_2B_dom"/>
</dbReference>
<sequence length="533" mass="58138">MTQEQALSILKTGANVFLTGAPGSGKTHTVNEYVAFLRSRGVEPAITASTGIAATHIGGMTIHSWSGIGIKTKLDKDDLKGIATSDYIAKRVARAKVLVIDEVSMLAPEMLSMVDAVCREIKKSTEPFGGIQVVLVGDFFQLPPIVKREVEDGSQGSLIEEPAGRFAYDSLAWAKANPVVCYLTEQHRQDDSIFLGLLFAIRSNTFGGEHLVHLETRKIELHAAPENTPKLFSHNVDVDRVNGEMLATLPGKAHAFAMSSQGPYALSSALQRGCLSPEELSLKVGAAVMFTKNNPKEGFANGTLGTVEGFDELDDFPVIKTRNGRRITVEPMDWTVEENGKVRARIAQVPLRLAWAITVHKSQGMSLDAAVMDLGAVFEFGQGYVALSRVRRLSGLYLLGWNERAFLVHPEVLAKDESFRAASVAAETAFSKIPPAQLQKKQDDFITACGGKKTAKRKTAGEKKADPPAGGGGRLETIREKYPNAYRPWNEEQDKKLKELFAEDDSMADLAKIFGRQRGAIRSRLVKLGLTED</sequence>
<dbReference type="PANTHER" id="PTHR47642:SF5">
    <property type="entry name" value="ATP-DEPENDENT DNA HELICASE"/>
    <property type="match status" value="1"/>
</dbReference>
<keyword evidence="2" id="KW-0227">DNA damage</keyword>
<dbReference type="Pfam" id="PF05970">
    <property type="entry name" value="PIF1"/>
    <property type="match status" value="1"/>
</dbReference>
<keyword evidence="6" id="KW-0238">DNA-binding</keyword>
<gene>
    <name evidence="11" type="ORF">A2988_02880</name>
</gene>
<evidence type="ECO:0000313" key="11">
    <source>
        <dbReference type="EMBL" id="OGD34443.1"/>
    </source>
</evidence>
<dbReference type="CDD" id="cd18809">
    <property type="entry name" value="SF1_C_RecD"/>
    <property type="match status" value="1"/>
</dbReference>
<feature type="domain" description="AAA+ ATPase" evidence="10">
    <location>
        <begin position="12"/>
        <end position="164"/>
    </location>
</feature>
<evidence type="ECO:0000256" key="5">
    <source>
        <dbReference type="ARBA" id="ARBA00022840"/>
    </source>
</evidence>
<dbReference type="Gene3D" id="3.40.50.300">
    <property type="entry name" value="P-loop containing nucleotide triphosphate hydrolases"/>
    <property type="match status" value="1"/>
</dbReference>
<dbReference type="PANTHER" id="PTHR47642">
    <property type="entry name" value="ATP-DEPENDENT DNA HELICASE"/>
    <property type="match status" value="1"/>
</dbReference>
<dbReference type="CDD" id="cd18037">
    <property type="entry name" value="DEXSc_Pif1_like"/>
    <property type="match status" value="1"/>
</dbReference>
<evidence type="ECO:0000256" key="9">
    <source>
        <dbReference type="SAM" id="MobiDB-lite"/>
    </source>
</evidence>
<comment type="caution">
    <text evidence="11">The sequence shown here is derived from an EMBL/GenBank/DDBJ whole genome shotgun (WGS) entry which is preliminary data.</text>
</comment>
<protein>
    <submittedName>
        <fullName evidence="11">AAA family ATPase</fullName>
    </submittedName>
</protein>
<keyword evidence="8" id="KW-0413">Isomerase</keyword>
<dbReference type="Pfam" id="PF21530">
    <property type="entry name" value="Pif1_2B_dom"/>
    <property type="match status" value="1"/>
</dbReference>
<keyword evidence="3" id="KW-0378">Hydrolase</keyword>
<evidence type="ECO:0000256" key="1">
    <source>
        <dbReference type="ARBA" id="ARBA00022741"/>
    </source>
</evidence>
<keyword evidence="5" id="KW-0067">ATP-binding</keyword>